<name>A0A2M7XI08_9BACT</name>
<feature type="compositionally biased region" description="Basic and acidic residues" evidence="1">
    <location>
        <begin position="31"/>
        <end position="48"/>
    </location>
</feature>
<proteinExistence type="predicted"/>
<organism evidence="2 3">
    <name type="scientific">Candidatus Uhrbacteria bacterium CG_4_9_14_3_um_filter_36_7</name>
    <dbReference type="NCBI Taxonomy" id="1975033"/>
    <lineage>
        <taxon>Bacteria</taxon>
        <taxon>Candidatus Uhriibacteriota</taxon>
    </lineage>
</organism>
<accession>A0A2M7XI08</accession>
<evidence type="ECO:0000256" key="1">
    <source>
        <dbReference type="SAM" id="MobiDB-lite"/>
    </source>
</evidence>
<evidence type="ECO:0000313" key="2">
    <source>
        <dbReference type="EMBL" id="PJA47502.1"/>
    </source>
</evidence>
<dbReference type="EMBL" id="PFWS01000016">
    <property type="protein sequence ID" value="PJA47502.1"/>
    <property type="molecule type" value="Genomic_DNA"/>
</dbReference>
<feature type="compositionally biased region" description="Polar residues" evidence="1">
    <location>
        <begin position="19"/>
        <end position="29"/>
    </location>
</feature>
<reference evidence="3" key="1">
    <citation type="submission" date="2017-09" db="EMBL/GenBank/DDBJ databases">
        <title>Depth-based differentiation of microbial function through sediment-hosted aquifers and enrichment of novel symbionts in the deep terrestrial subsurface.</title>
        <authorList>
            <person name="Probst A.J."/>
            <person name="Ladd B."/>
            <person name="Jarett J.K."/>
            <person name="Geller-Mcgrath D.E."/>
            <person name="Sieber C.M.K."/>
            <person name="Emerson J.B."/>
            <person name="Anantharaman K."/>
            <person name="Thomas B.C."/>
            <person name="Malmstrom R."/>
            <person name="Stieglmeier M."/>
            <person name="Klingl A."/>
            <person name="Woyke T."/>
            <person name="Ryan C.M."/>
            <person name="Banfield J.F."/>
        </authorList>
    </citation>
    <scope>NUCLEOTIDE SEQUENCE [LARGE SCALE GENOMIC DNA]</scope>
</reference>
<feature type="region of interest" description="Disordered" evidence="1">
    <location>
        <begin position="1"/>
        <end position="59"/>
    </location>
</feature>
<dbReference type="AlphaFoldDB" id="A0A2M7XI08"/>
<sequence>MTASFLRKTAREQEGKNFSFESSQKSTFNKETIEQEREIREKEKKEPTQPESSQGKSKDVLKEEVLKKAQIGSMPVGSFSTTKDPLTQEIESILEENITDLFLKMNPQEQRIFKEKGEETASRIRALVSGTKINAYKILSFIRQWLQLIPGVNRFFLEQEAKIKTDKIIASKK</sequence>
<protein>
    <submittedName>
        <fullName evidence="2">Uncharacterized protein</fullName>
    </submittedName>
</protein>
<evidence type="ECO:0000313" key="3">
    <source>
        <dbReference type="Proteomes" id="UP000229749"/>
    </source>
</evidence>
<dbReference type="Proteomes" id="UP000229749">
    <property type="component" value="Unassembled WGS sequence"/>
</dbReference>
<comment type="caution">
    <text evidence="2">The sequence shown here is derived from an EMBL/GenBank/DDBJ whole genome shotgun (WGS) entry which is preliminary data.</text>
</comment>
<gene>
    <name evidence="2" type="ORF">CO172_01045</name>
</gene>